<dbReference type="FunFam" id="3.30.70.1230:FF:000032">
    <property type="entry name" value="Adenylyl cyclase 78C"/>
    <property type="match status" value="1"/>
</dbReference>
<comment type="cofactor">
    <cofactor evidence="2">
        <name>Mn(2+)</name>
        <dbReference type="ChEBI" id="CHEBI:29035"/>
    </cofactor>
</comment>
<dbReference type="Pfam" id="PF00211">
    <property type="entry name" value="Guanylate_cyc"/>
    <property type="match status" value="2"/>
</dbReference>
<evidence type="ECO:0000256" key="14">
    <source>
        <dbReference type="ARBA" id="ARBA00023180"/>
    </source>
</evidence>
<dbReference type="PANTHER" id="PTHR45627:SF12">
    <property type="entry name" value="ADENYLATE CYCLASE TYPE 2"/>
    <property type="match status" value="1"/>
</dbReference>
<sequence>MTSPKVECSDITFYISSPEEDVSHSINSGNNEKSEAEFVNCNERRLDYIDSNPSVLRYIDSNAECHSIDNYSESENEMISNRLNEKREKMNENELDTNLESRNSVKDIRDANCYHQIKTNGETRGKYVDCLCDGQTLSPCTAIHSCPRVQFKDSPNKSLEDINSNRENEYMLTNSSNKKKVSLTLPNGLVNGVYNGSVTDLENGKQISNGKHGDFPKSDEFSITNIQRLSRNSRYRKRSQRDVMPPEMQEKTTWWKEFSVTHIKATFHNLQIEKLYQCYCVQLKHSLTIALVTLAMVMLLGTLIYHIVVKDKENLTKEVFLTIVITLSSGFILFSVILIFILKRKYYSKYPTLISLLIWILLLIVASIYYNIVQKKKVTDNIAVMFYIIIVCYIMLPLSKRLSLFLGIVTVLLEMIASALLHSTGSNFLVEELMSNFVILLCANMIGMYHKYLTDLTHRRTFLEARNSIQSMKKLEREKKQQEELLNSCIPGDIVEEMKEDITQKMVSPTDSFYDLYVQQHSDVSILYADIVNFTPLAAECTASELVKMLNELFGRFDQLAKKNHCMRIKILGDCYYCVSGLPTPNENHADNCVNMGLKMIDAIREVRDATGVDVDMRIGIHSGMVLSGVLGLSKWQYDVWSDDVTTANQMESGGVPGKVHVTKTTLNKLQNKDKYEIEPGNGQSRSSYLTEHQIETYLITTKMKKFDESRRIRSRFESSLRASLRVTKYLEQSWNVDKPFANLRVSSMATKLLGLTSLAFLDSKLVYNSMSEDKSIAAINDQLNAEVNEDLARKSKDLGRRYSWRKTKEFDSVLLRFYDELEEDYLQRPDPSFKISVICAFCIFVGILVVQAIISDRGTAYFSSLSIGIGVFAITTVICFLRESLNSSCVNGVHFSPRVRIVLAFLCISVTCTAVLVSMTVCDQQFLINTVCDQQFPINVNDTDNSSKKNILADNGTDQSNTTQTGSQTDCNRPVYFVLCSLLGLASSSVFLQMNYIVKLVYMCLAMIAFNVTFYVHPEFKQSNDNSMLTEAVTGSVYLAVLFITLVFLDRQVEYTNRLDFVWSEQCMTEKKELQETSALNEKLLQNILPKHVADYFLKSSKAHDELYSEYHPEVCVMFASIPNFKDFYQQSAANKNGIECIRVLNEIITEFDQLLSLRDFASVEKIKTIASTYMAVTGLKTPKAVRVLRRINSKPFTEYRSNIIIMTNFALKMMTSLEEINKHCFNDFRLRVGLNHGAVTAGVIGARKPQYDIWGDTVNVASRMDSCGQMCKIQVPEKTAEVLIEEGFDCQYKGITQVKGKQPMTTYFVLYKSQPS</sequence>
<proteinExistence type="inferred from homology"/>
<evidence type="ECO:0000256" key="17">
    <source>
        <dbReference type="PIRSR" id="PIRSR039050-51"/>
    </source>
</evidence>
<dbReference type="OrthoDB" id="2107370at2759"/>
<evidence type="ECO:0000256" key="7">
    <source>
        <dbReference type="ARBA" id="ARBA00022737"/>
    </source>
</evidence>
<feature type="binding site" evidence="17">
    <location>
        <position position="574"/>
    </location>
    <ligand>
        <name>Mg(2+)</name>
        <dbReference type="ChEBI" id="CHEBI:18420"/>
        <label>2</label>
        <note>catalytic</note>
    </ligand>
</feature>
<keyword evidence="13 19" id="KW-0472">Membrane</keyword>
<feature type="binding site" evidence="16">
    <location>
        <begin position="1261"/>
        <end position="1265"/>
    </location>
    <ligand>
        <name>ATP</name>
        <dbReference type="ChEBI" id="CHEBI:30616"/>
    </ligand>
</feature>
<dbReference type="GO" id="GO:0005886">
    <property type="term" value="C:plasma membrane"/>
    <property type="evidence" value="ECO:0007669"/>
    <property type="project" value="InterPro"/>
</dbReference>
<keyword evidence="22" id="KW-1185">Reference proteome</keyword>
<feature type="transmembrane region" description="Helical" evidence="19">
    <location>
        <begin position="1001"/>
        <end position="1018"/>
    </location>
</feature>
<evidence type="ECO:0000256" key="12">
    <source>
        <dbReference type="ARBA" id="ARBA00022998"/>
    </source>
</evidence>
<feature type="transmembrane region" description="Helical" evidence="19">
    <location>
        <begin position="976"/>
        <end position="994"/>
    </location>
</feature>
<evidence type="ECO:0000313" key="22">
    <source>
        <dbReference type="Proteomes" id="UP000507470"/>
    </source>
</evidence>
<keyword evidence="17" id="KW-0464">Manganese</keyword>
<feature type="transmembrane region" description="Helical" evidence="19">
    <location>
        <begin position="836"/>
        <end position="855"/>
    </location>
</feature>
<feature type="transmembrane region" description="Helical" evidence="19">
    <location>
        <begin position="378"/>
        <end position="396"/>
    </location>
</feature>
<evidence type="ECO:0000256" key="15">
    <source>
        <dbReference type="ARBA" id="ARBA00023239"/>
    </source>
</evidence>
<dbReference type="InterPro" id="IPR030672">
    <property type="entry name" value="Adcy"/>
</dbReference>
<dbReference type="EMBL" id="CACVKT020002569">
    <property type="protein sequence ID" value="CAC5378413.1"/>
    <property type="molecule type" value="Genomic_DNA"/>
</dbReference>
<feature type="binding site" evidence="17">
    <location>
        <position position="530"/>
    </location>
    <ligand>
        <name>Mg(2+)</name>
        <dbReference type="ChEBI" id="CHEBI:18420"/>
        <label>1</label>
        <note>catalytic</note>
    </ligand>
</feature>
<feature type="binding site" evidence="16">
    <location>
        <begin position="1254"/>
        <end position="1256"/>
    </location>
    <ligand>
        <name>ATP</name>
        <dbReference type="ChEBI" id="CHEBI:30616"/>
    </ligand>
</feature>
<evidence type="ECO:0000256" key="10">
    <source>
        <dbReference type="ARBA" id="ARBA00022842"/>
    </source>
</evidence>
<feature type="transmembrane region" description="Helical" evidence="19">
    <location>
        <begin position="902"/>
        <end position="922"/>
    </location>
</feature>
<dbReference type="InterPro" id="IPR018297">
    <property type="entry name" value="A/G_cyclase_CS"/>
</dbReference>
<organism evidence="21 22">
    <name type="scientific">Mytilus coruscus</name>
    <name type="common">Sea mussel</name>
    <dbReference type="NCBI Taxonomy" id="42192"/>
    <lineage>
        <taxon>Eukaryota</taxon>
        <taxon>Metazoa</taxon>
        <taxon>Spiralia</taxon>
        <taxon>Lophotrochozoa</taxon>
        <taxon>Mollusca</taxon>
        <taxon>Bivalvia</taxon>
        <taxon>Autobranchia</taxon>
        <taxon>Pteriomorphia</taxon>
        <taxon>Mytilida</taxon>
        <taxon>Mytiloidea</taxon>
        <taxon>Mytilidae</taxon>
        <taxon>Mytilinae</taxon>
        <taxon>Mytilus</taxon>
    </lineage>
</organism>
<keyword evidence="9 16" id="KW-0067">ATP-binding</keyword>
<evidence type="ECO:0000256" key="13">
    <source>
        <dbReference type="ARBA" id="ARBA00023136"/>
    </source>
</evidence>
<feature type="domain" description="Guanylate cyclase" evidence="20">
    <location>
        <begin position="525"/>
        <end position="652"/>
    </location>
</feature>
<dbReference type="PROSITE" id="PS50125">
    <property type="entry name" value="GUANYLATE_CYCLASE_2"/>
    <property type="match status" value="2"/>
</dbReference>
<keyword evidence="7" id="KW-0677">Repeat</keyword>
<evidence type="ECO:0000256" key="6">
    <source>
        <dbReference type="ARBA" id="ARBA00022723"/>
    </source>
</evidence>
<evidence type="ECO:0000256" key="1">
    <source>
        <dbReference type="ARBA" id="ARBA00001593"/>
    </source>
</evidence>
<evidence type="ECO:0000256" key="16">
    <source>
        <dbReference type="PIRSR" id="PIRSR039050-50"/>
    </source>
</evidence>
<feature type="transmembrane region" description="Helical" evidence="19">
    <location>
        <begin position="287"/>
        <end position="308"/>
    </location>
</feature>
<keyword evidence="8 16" id="KW-0547">Nucleotide-binding</keyword>
<evidence type="ECO:0000256" key="18">
    <source>
        <dbReference type="RuleBase" id="RU000405"/>
    </source>
</evidence>
<dbReference type="SUPFAM" id="SSF55073">
    <property type="entry name" value="Nucleotide cyclase"/>
    <property type="match status" value="2"/>
</dbReference>
<dbReference type="GO" id="GO:0007189">
    <property type="term" value="P:adenylate cyclase-activating G protein-coupled receptor signaling pathway"/>
    <property type="evidence" value="ECO:0007669"/>
    <property type="project" value="TreeGrafter"/>
</dbReference>
<dbReference type="InterPro" id="IPR029787">
    <property type="entry name" value="Nucleotide_cyclase"/>
</dbReference>
<evidence type="ECO:0000256" key="11">
    <source>
        <dbReference type="ARBA" id="ARBA00022989"/>
    </source>
</evidence>
<evidence type="ECO:0000256" key="3">
    <source>
        <dbReference type="ARBA" id="ARBA00004141"/>
    </source>
</evidence>
<evidence type="ECO:0000256" key="4">
    <source>
        <dbReference type="ARBA" id="ARBA00012201"/>
    </source>
</evidence>
<keyword evidence="6 17" id="KW-0479">Metal-binding</keyword>
<feature type="binding site" evidence="17">
    <location>
        <position position="530"/>
    </location>
    <ligand>
        <name>Mg(2+)</name>
        <dbReference type="ChEBI" id="CHEBI:18420"/>
        <label>2</label>
        <note>catalytic</note>
    </ligand>
</feature>
<comment type="catalytic activity">
    <reaction evidence="1">
        <text>ATP = 3',5'-cyclic AMP + diphosphate</text>
        <dbReference type="Rhea" id="RHEA:15389"/>
        <dbReference type="ChEBI" id="CHEBI:30616"/>
        <dbReference type="ChEBI" id="CHEBI:33019"/>
        <dbReference type="ChEBI" id="CHEBI:58165"/>
        <dbReference type="EC" id="4.6.1.1"/>
    </reaction>
</comment>
<comment type="similarity">
    <text evidence="18">Belongs to the adenylyl cyclase class-4/guanylyl cyclase family.</text>
</comment>
<dbReference type="FunFam" id="3.30.70.1230:FF:000024">
    <property type="entry name" value="ACXA, isoform A"/>
    <property type="match status" value="1"/>
</dbReference>
<feature type="binding site" evidence="16">
    <location>
        <begin position="572"/>
        <end position="574"/>
    </location>
    <ligand>
        <name>ATP</name>
        <dbReference type="ChEBI" id="CHEBI:30616"/>
    </ligand>
</feature>
<evidence type="ECO:0000256" key="19">
    <source>
        <dbReference type="SAM" id="Phobius"/>
    </source>
</evidence>
<keyword evidence="5 19" id="KW-0812">Transmembrane</keyword>
<evidence type="ECO:0000313" key="21">
    <source>
        <dbReference type="EMBL" id="CAC5378413.1"/>
    </source>
</evidence>
<feature type="binding site" evidence="16">
    <location>
        <position position="1301"/>
    </location>
    <ligand>
        <name>ATP</name>
        <dbReference type="ChEBI" id="CHEBI:30616"/>
    </ligand>
</feature>
<dbReference type="InterPro" id="IPR001054">
    <property type="entry name" value="A/G_cyclase"/>
</dbReference>
<dbReference type="SMART" id="SM00044">
    <property type="entry name" value="CYCc"/>
    <property type="match status" value="2"/>
</dbReference>
<feature type="binding site" evidence="17">
    <location>
        <position position="574"/>
    </location>
    <ligand>
        <name>Mg(2+)</name>
        <dbReference type="ChEBI" id="CHEBI:18420"/>
        <label>1</label>
        <note>catalytic</note>
    </ligand>
</feature>
<dbReference type="InterPro" id="IPR032628">
    <property type="entry name" value="AC_N"/>
</dbReference>
<comment type="cofactor">
    <cofactor evidence="17">
        <name>Mg(2+)</name>
        <dbReference type="ChEBI" id="CHEBI:18420"/>
    </cofactor>
    <cofactor evidence="17">
        <name>Mn(2+)</name>
        <dbReference type="ChEBI" id="CHEBI:29035"/>
    </cofactor>
    <text evidence="17">Binds 2 magnesium ions per subunit. Is also active with manganese (in vitro).</text>
</comment>
<keyword evidence="12" id="KW-0115">cAMP biosynthesis</keyword>
<evidence type="ECO:0000256" key="8">
    <source>
        <dbReference type="ARBA" id="ARBA00022741"/>
    </source>
</evidence>
<dbReference type="GO" id="GO:0035556">
    <property type="term" value="P:intracellular signal transduction"/>
    <property type="evidence" value="ECO:0007669"/>
    <property type="project" value="InterPro"/>
</dbReference>
<keyword evidence="10 17" id="KW-0460">Magnesium</keyword>
<feature type="transmembrane region" description="Helical" evidence="19">
    <location>
        <begin position="861"/>
        <end position="882"/>
    </location>
</feature>
<evidence type="ECO:0000256" key="5">
    <source>
        <dbReference type="ARBA" id="ARBA00022692"/>
    </source>
</evidence>
<feature type="binding site" evidence="16">
    <location>
        <position position="618"/>
    </location>
    <ligand>
        <name>ATP</name>
        <dbReference type="ChEBI" id="CHEBI:30616"/>
    </ligand>
</feature>
<dbReference type="EC" id="4.6.1.1" evidence="4"/>
<dbReference type="GO" id="GO:0006171">
    <property type="term" value="P:cAMP biosynthetic process"/>
    <property type="evidence" value="ECO:0007669"/>
    <property type="project" value="UniProtKB-KW"/>
</dbReference>
<feature type="domain" description="Guanylate cyclase" evidence="20">
    <location>
        <begin position="1117"/>
        <end position="1267"/>
    </location>
</feature>
<keyword evidence="15 18" id="KW-0456">Lyase</keyword>
<dbReference type="GO" id="GO:0046872">
    <property type="term" value="F:metal ion binding"/>
    <property type="evidence" value="ECO:0007669"/>
    <property type="project" value="UniProtKB-KW"/>
</dbReference>
<evidence type="ECO:0000256" key="2">
    <source>
        <dbReference type="ARBA" id="ARBA00001936"/>
    </source>
</evidence>
<dbReference type="Pfam" id="PF16214">
    <property type="entry name" value="AC_N"/>
    <property type="match status" value="1"/>
</dbReference>
<dbReference type="Proteomes" id="UP000507470">
    <property type="component" value="Unassembled WGS sequence"/>
</dbReference>
<keyword evidence="11 19" id="KW-1133">Transmembrane helix</keyword>
<feature type="binding site" evidence="16">
    <location>
        <begin position="530"/>
        <end position="535"/>
    </location>
    <ligand>
        <name>ATP</name>
        <dbReference type="ChEBI" id="CHEBI:30616"/>
    </ligand>
</feature>
<feature type="transmembrane region" description="Helical" evidence="19">
    <location>
        <begin position="403"/>
        <end position="421"/>
    </location>
</feature>
<feature type="transmembrane region" description="Helical" evidence="19">
    <location>
        <begin position="320"/>
        <end position="341"/>
    </location>
</feature>
<name>A0A6J8B4M4_MYTCO</name>
<dbReference type="CDD" id="cd07302">
    <property type="entry name" value="CHD"/>
    <property type="match status" value="2"/>
</dbReference>
<feature type="binding site" evidence="17">
    <location>
        <position position="531"/>
    </location>
    <ligand>
        <name>Mg(2+)</name>
        <dbReference type="ChEBI" id="CHEBI:18420"/>
        <label>2</label>
        <note>catalytic</note>
    </ligand>
</feature>
<gene>
    <name evidence="21" type="ORF">MCOR_14622</name>
</gene>
<evidence type="ECO:0000256" key="9">
    <source>
        <dbReference type="ARBA" id="ARBA00022840"/>
    </source>
</evidence>
<feature type="transmembrane region" description="Helical" evidence="19">
    <location>
        <begin position="353"/>
        <end position="372"/>
    </location>
</feature>
<keyword evidence="14" id="KW-0325">Glycoprotein</keyword>
<dbReference type="GO" id="GO:0005524">
    <property type="term" value="F:ATP binding"/>
    <property type="evidence" value="ECO:0007669"/>
    <property type="project" value="UniProtKB-KW"/>
</dbReference>
<accession>A0A6J8B4M4</accession>
<reference evidence="21 22" key="1">
    <citation type="submission" date="2020-06" db="EMBL/GenBank/DDBJ databases">
        <authorList>
            <person name="Li R."/>
            <person name="Bekaert M."/>
        </authorList>
    </citation>
    <scope>NUCLEOTIDE SEQUENCE [LARGE SCALE GENOMIC DNA]</scope>
    <source>
        <strain evidence="22">wild</strain>
    </source>
</reference>
<protein>
    <recommendedName>
        <fullName evidence="4">adenylate cyclase</fullName>
        <ecNumber evidence="4">4.6.1.1</ecNumber>
    </recommendedName>
</protein>
<evidence type="ECO:0000259" key="20">
    <source>
        <dbReference type="PROSITE" id="PS50125"/>
    </source>
</evidence>
<feature type="binding site" evidence="16">
    <location>
        <position position="1169"/>
    </location>
    <ligand>
        <name>ATP</name>
        <dbReference type="ChEBI" id="CHEBI:30616"/>
    </ligand>
</feature>
<dbReference type="PANTHER" id="PTHR45627">
    <property type="entry name" value="ADENYLATE CYCLASE TYPE 1"/>
    <property type="match status" value="1"/>
</dbReference>
<dbReference type="Gene3D" id="3.30.70.1230">
    <property type="entry name" value="Nucleotide cyclase"/>
    <property type="match status" value="2"/>
</dbReference>
<dbReference type="PIRSF" id="PIRSF039050">
    <property type="entry name" value="Ade_cyc"/>
    <property type="match status" value="1"/>
</dbReference>
<comment type="subcellular location">
    <subcellularLocation>
        <location evidence="3">Membrane</location>
        <topology evidence="3">Multi-pass membrane protein</topology>
    </subcellularLocation>
</comment>
<dbReference type="GO" id="GO:0004016">
    <property type="term" value="F:adenylate cyclase activity"/>
    <property type="evidence" value="ECO:0007669"/>
    <property type="project" value="UniProtKB-EC"/>
</dbReference>
<feature type="transmembrane region" description="Helical" evidence="19">
    <location>
        <begin position="1030"/>
        <end position="1050"/>
    </location>
</feature>
<dbReference type="PROSITE" id="PS00452">
    <property type="entry name" value="GUANYLATE_CYCLASE_1"/>
    <property type="match status" value="2"/>
</dbReference>
<feature type="transmembrane region" description="Helical" evidence="19">
    <location>
        <begin position="433"/>
        <end position="450"/>
    </location>
</feature>